<protein>
    <submittedName>
        <fullName evidence="1">Uncharacterized protein</fullName>
    </submittedName>
</protein>
<proteinExistence type="predicted"/>
<organism evidence="1 2">
    <name type="scientific">Spiromyces aspiralis</name>
    <dbReference type="NCBI Taxonomy" id="68401"/>
    <lineage>
        <taxon>Eukaryota</taxon>
        <taxon>Fungi</taxon>
        <taxon>Fungi incertae sedis</taxon>
        <taxon>Zoopagomycota</taxon>
        <taxon>Kickxellomycotina</taxon>
        <taxon>Kickxellomycetes</taxon>
        <taxon>Kickxellales</taxon>
        <taxon>Kickxellaceae</taxon>
        <taxon>Spiromyces</taxon>
    </lineage>
</organism>
<accession>A0ACC1HS64</accession>
<keyword evidence="2" id="KW-1185">Reference proteome</keyword>
<dbReference type="EMBL" id="JAMZIH010000788">
    <property type="protein sequence ID" value="KAJ1678870.1"/>
    <property type="molecule type" value="Genomic_DNA"/>
</dbReference>
<sequence length="161" mass="17341">MRRWHQVPEVFLAYPLAAVDLCSDAIQCGRHDEKYGFIGLGQMGFHMANNLYRRSGRPLVVYDVSPAAIKRFLGSNQSGAEIHVASSPREVAEHCTFLATMLPESEHVKEAYLGKNGILSGVKPGTLCVDSSTIDPVESVQVIKEIAKCKAIGADGPVSGG</sequence>
<evidence type="ECO:0000313" key="1">
    <source>
        <dbReference type="EMBL" id="KAJ1678870.1"/>
    </source>
</evidence>
<feature type="non-terminal residue" evidence="1">
    <location>
        <position position="161"/>
    </location>
</feature>
<comment type="caution">
    <text evidence="1">The sequence shown here is derived from an EMBL/GenBank/DDBJ whole genome shotgun (WGS) entry which is preliminary data.</text>
</comment>
<reference evidence="1" key="1">
    <citation type="submission" date="2022-06" db="EMBL/GenBank/DDBJ databases">
        <title>Phylogenomic reconstructions and comparative analyses of Kickxellomycotina fungi.</title>
        <authorList>
            <person name="Reynolds N.K."/>
            <person name="Stajich J.E."/>
            <person name="Barry K."/>
            <person name="Grigoriev I.V."/>
            <person name="Crous P."/>
            <person name="Smith M.E."/>
        </authorList>
    </citation>
    <scope>NUCLEOTIDE SEQUENCE</scope>
    <source>
        <strain evidence="1">RSA 2271</strain>
    </source>
</reference>
<gene>
    <name evidence="1" type="ORF">EV182_003184</name>
</gene>
<evidence type="ECO:0000313" key="2">
    <source>
        <dbReference type="Proteomes" id="UP001145114"/>
    </source>
</evidence>
<dbReference type="Proteomes" id="UP001145114">
    <property type="component" value="Unassembled WGS sequence"/>
</dbReference>
<name>A0ACC1HS64_9FUNG</name>